<dbReference type="Proteomes" id="UP001363151">
    <property type="component" value="Unassembled WGS sequence"/>
</dbReference>
<comment type="caution">
    <text evidence="1">The sequence shown here is derived from an EMBL/GenBank/DDBJ whole genome shotgun (WGS) entry which is preliminary data.</text>
</comment>
<gene>
    <name evidence="1" type="ORF">SO694_000184108</name>
</gene>
<dbReference type="Gene3D" id="3.40.50.1110">
    <property type="entry name" value="SGNH hydrolase"/>
    <property type="match status" value="1"/>
</dbReference>
<dbReference type="InterPro" id="IPR036514">
    <property type="entry name" value="SGNH_hydro_sf"/>
</dbReference>
<dbReference type="PANTHER" id="PTHR34407:SF1">
    <property type="entry name" value="SGNH HYDROLASE-TYPE ESTERASE DOMAIN-CONTAINING PROTEIN"/>
    <property type="match status" value="1"/>
</dbReference>
<reference evidence="1 2" key="1">
    <citation type="submission" date="2024-03" db="EMBL/GenBank/DDBJ databases">
        <title>Aureococcus anophagefferens CCMP1851 and Kratosvirus quantuckense: Draft genome of a second virus-susceptible host strain in the model system.</title>
        <authorList>
            <person name="Chase E."/>
            <person name="Truchon A.R."/>
            <person name="Schepens W."/>
            <person name="Wilhelm S.W."/>
        </authorList>
    </citation>
    <scope>NUCLEOTIDE SEQUENCE [LARGE SCALE GENOMIC DNA]</scope>
    <source>
        <strain evidence="1 2">CCMP1851</strain>
    </source>
</reference>
<dbReference type="PANTHER" id="PTHR34407">
    <property type="entry name" value="EXPRESSED PROTEIN"/>
    <property type="match status" value="1"/>
</dbReference>
<dbReference type="EMBL" id="JBBJCI010000151">
    <property type="protein sequence ID" value="KAK7242052.1"/>
    <property type="molecule type" value="Genomic_DNA"/>
</dbReference>
<dbReference type="SUPFAM" id="SSF52266">
    <property type="entry name" value="SGNH hydrolase"/>
    <property type="match status" value="1"/>
</dbReference>
<accession>A0ABR1G0P3</accession>
<organism evidence="1 2">
    <name type="scientific">Aureococcus anophagefferens</name>
    <name type="common">Harmful bloom alga</name>
    <dbReference type="NCBI Taxonomy" id="44056"/>
    <lineage>
        <taxon>Eukaryota</taxon>
        <taxon>Sar</taxon>
        <taxon>Stramenopiles</taxon>
        <taxon>Ochrophyta</taxon>
        <taxon>Pelagophyceae</taxon>
        <taxon>Pelagomonadales</taxon>
        <taxon>Pelagomonadaceae</taxon>
        <taxon>Aureococcus</taxon>
    </lineage>
</organism>
<evidence type="ECO:0008006" key="3">
    <source>
        <dbReference type="Google" id="ProtNLM"/>
    </source>
</evidence>
<name>A0ABR1G0P3_AURAN</name>
<evidence type="ECO:0000313" key="1">
    <source>
        <dbReference type="EMBL" id="KAK7242052.1"/>
    </source>
</evidence>
<keyword evidence="2" id="KW-1185">Reference proteome</keyword>
<sequence>MLKLALVLACGAGARKHHDGGARNGSAKIPGRWIGKQRPVRTPAPVAGPVWLAPDDVVDGPLLAPLNGSFPRAFAKVGHRFGARPFKGNDKWLRVALREARQNRSRVLKVFVLGGSPAAGEGCREPLDGEDDDFAWLYDPRTSGSAATCAWPARLARYLSRVANVTALVFNMAHGGSSSETFLANGEALFRERRKRSAIRTARGDASRWTRRKLPPVVDDADLVLLAFLANDFALGCGDTNCFGERSQKGLVDFFRRARSPGPTVALVDAALQRDAVRDNLTAADYKARHRAFAKAVGAPLIDAVYATGGRYPDAHEDALADAFALHLAPAARSILDDALRRWAGFGHYQGSKRERNSQLQRLISRPFSTRHYAAAYHEWMAACVFYALIAPALDDDDEPGGDDDDAPAAACDEAGEALALCHLAEGAATALDFDVDRGEAATERWRYGEDVPGKPGWVSCNGAHEIAFDVVCERGDLVVGFLESYDPRMGAANVTAAQAGVAVSRVVDGKDLGGSRASIFAMRALTGLAPGAARVTVRVLPRKRLPDGEPRGCASFLATTPTGGMCCLRDKFKLLSLACT</sequence>
<protein>
    <recommendedName>
        <fullName evidence="3">SGNH hydrolase-type esterase domain-containing protein</fullName>
    </recommendedName>
</protein>
<evidence type="ECO:0000313" key="2">
    <source>
        <dbReference type="Proteomes" id="UP001363151"/>
    </source>
</evidence>
<proteinExistence type="predicted"/>